<keyword evidence="12" id="KW-0408">Iron</keyword>
<feature type="domain" description="Helicase C-terminal" evidence="19">
    <location>
        <begin position="363"/>
        <end position="542"/>
    </location>
</feature>
<dbReference type="SFLD" id="SFLDS00029">
    <property type="entry name" value="Radical_SAM"/>
    <property type="match status" value="1"/>
</dbReference>
<dbReference type="SMART" id="SM00847">
    <property type="entry name" value="HA2"/>
    <property type="match status" value="1"/>
</dbReference>
<keyword evidence="5" id="KW-0004">4Fe-4S</keyword>
<dbReference type="InterPro" id="IPR007197">
    <property type="entry name" value="rSAM"/>
</dbReference>
<feature type="domain" description="Radical SAM core" evidence="21">
    <location>
        <begin position="987"/>
        <end position="1243"/>
    </location>
</feature>
<dbReference type="NCBIfam" id="TIGR00089">
    <property type="entry name" value="MiaB/RimO family radical SAM methylthiotransferase"/>
    <property type="match status" value="1"/>
</dbReference>
<dbReference type="SFLD" id="SFLDG01061">
    <property type="entry name" value="methylthiotransferase"/>
    <property type="match status" value="1"/>
</dbReference>
<evidence type="ECO:0000313" key="22">
    <source>
        <dbReference type="WBParaSite" id="EVEC_0000449101-mRNA-1"/>
    </source>
</evidence>
<accession>A0A0N4V373</accession>
<evidence type="ECO:0000256" key="14">
    <source>
        <dbReference type="ARBA" id="ARBA00047984"/>
    </source>
</evidence>
<evidence type="ECO:0000256" key="11">
    <source>
        <dbReference type="ARBA" id="ARBA00022840"/>
    </source>
</evidence>
<dbReference type="PROSITE" id="PS51192">
    <property type="entry name" value="HELICASE_ATP_BIND_1"/>
    <property type="match status" value="1"/>
</dbReference>
<dbReference type="WBParaSite" id="EVEC_0000449101-mRNA-1">
    <property type="protein sequence ID" value="EVEC_0000449101-mRNA-1"/>
    <property type="gene ID" value="EVEC_0000449101"/>
</dbReference>
<dbReference type="InterPro" id="IPR013848">
    <property type="entry name" value="Methylthiotransferase_N"/>
</dbReference>
<dbReference type="Gene3D" id="3.40.50.12160">
    <property type="entry name" value="Methylthiotransferase, N-terminal domain"/>
    <property type="match status" value="1"/>
</dbReference>
<evidence type="ECO:0000259" key="21">
    <source>
        <dbReference type="PROSITE" id="PS51918"/>
    </source>
</evidence>
<evidence type="ECO:0000259" key="19">
    <source>
        <dbReference type="PROSITE" id="PS51194"/>
    </source>
</evidence>
<dbReference type="Pfam" id="PF01938">
    <property type="entry name" value="TRAM"/>
    <property type="match status" value="1"/>
</dbReference>
<dbReference type="PROSITE" id="PS00690">
    <property type="entry name" value="DEAH_ATP_HELICASE"/>
    <property type="match status" value="1"/>
</dbReference>
<dbReference type="GO" id="GO:0060255">
    <property type="term" value="P:regulation of macromolecule metabolic process"/>
    <property type="evidence" value="ECO:0007669"/>
    <property type="project" value="UniProtKB-ARBA"/>
</dbReference>
<evidence type="ECO:0000256" key="10">
    <source>
        <dbReference type="ARBA" id="ARBA00022806"/>
    </source>
</evidence>
<proteinExistence type="inferred from homology"/>
<evidence type="ECO:0000259" key="17">
    <source>
        <dbReference type="PROSITE" id="PS50926"/>
    </source>
</evidence>
<dbReference type="Pfam" id="PF00919">
    <property type="entry name" value="UPF0004"/>
    <property type="match status" value="1"/>
</dbReference>
<keyword evidence="7" id="KW-0479">Metal-binding</keyword>
<dbReference type="InterPro" id="IPR048333">
    <property type="entry name" value="HA2_WH"/>
</dbReference>
<organism evidence="22">
    <name type="scientific">Enterobius vermicularis</name>
    <name type="common">Human pinworm</name>
    <dbReference type="NCBI Taxonomy" id="51028"/>
    <lineage>
        <taxon>Eukaryota</taxon>
        <taxon>Metazoa</taxon>
        <taxon>Ecdysozoa</taxon>
        <taxon>Nematoda</taxon>
        <taxon>Chromadorea</taxon>
        <taxon>Rhabditida</taxon>
        <taxon>Spirurina</taxon>
        <taxon>Oxyuridomorpha</taxon>
        <taxon>Oxyuroidea</taxon>
        <taxon>Oxyuridae</taxon>
        <taxon>Enterobius</taxon>
    </lineage>
</organism>
<dbReference type="Pfam" id="PF07717">
    <property type="entry name" value="OB_NTP_bind"/>
    <property type="match status" value="1"/>
</dbReference>
<dbReference type="InterPro" id="IPR007502">
    <property type="entry name" value="Helicase-assoc_dom"/>
</dbReference>
<dbReference type="SUPFAM" id="SSF52540">
    <property type="entry name" value="P-loop containing nucleoside triphosphate hydrolases"/>
    <property type="match status" value="1"/>
</dbReference>
<dbReference type="InterPro" id="IPR058240">
    <property type="entry name" value="rSAM_sf"/>
</dbReference>
<dbReference type="Gene3D" id="3.80.30.20">
    <property type="entry name" value="tm_1862 like domain"/>
    <property type="match status" value="1"/>
</dbReference>
<evidence type="ECO:0000256" key="7">
    <source>
        <dbReference type="ARBA" id="ARBA00022723"/>
    </source>
</evidence>
<evidence type="ECO:0000256" key="12">
    <source>
        <dbReference type="ARBA" id="ARBA00023004"/>
    </source>
</evidence>
<dbReference type="PROSITE" id="PS50926">
    <property type="entry name" value="TRAM"/>
    <property type="match status" value="1"/>
</dbReference>
<dbReference type="Pfam" id="PF21010">
    <property type="entry name" value="HA2_C"/>
    <property type="match status" value="1"/>
</dbReference>
<dbReference type="InterPro" id="IPR006638">
    <property type="entry name" value="Elp3/MiaA/NifB-like_rSAM"/>
</dbReference>
<comment type="catalytic activity">
    <reaction evidence="14">
        <text>ATP + H2O = ADP + phosphate + H(+)</text>
        <dbReference type="Rhea" id="RHEA:13065"/>
        <dbReference type="ChEBI" id="CHEBI:15377"/>
        <dbReference type="ChEBI" id="CHEBI:15378"/>
        <dbReference type="ChEBI" id="CHEBI:30616"/>
        <dbReference type="ChEBI" id="CHEBI:43474"/>
        <dbReference type="ChEBI" id="CHEBI:456216"/>
        <dbReference type="EC" id="3.6.4.13"/>
    </reaction>
</comment>
<dbReference type="InterPro" id="IPR014001">
    <property type="entry name" value="Helicase_ATP-bd"/>
</dbReference>
<dbReference type="SUPFAM" id="SSF102114">
    <property type="entry name" value="Radical SAM enzymes"/>
    <property type="match status" value="1"/>
</dbReference>
<evidence type="ECO:0000256" key="2">
    <source>
        <dbReference type="ARBA" id="ARBA00008792"/>
    </source>
</evidence>
<evidence type="ECO:0000256" key="13">
    <source>
        <dbReference type="ARBA" id="ARBA00023014"/>
    </source>
</evidence>
<evidence type="ECO:0000256" key="5">
    <source>
        <dbReference type="ARBA" id="ARBA00022485"/>
    </source>
</evidence>
<dbReference type="GO" id="GO:0005524">
    <property type="term" value="F:ATP binding"/>
    <property type="evidence" value="ECO:0007669"/>
    <property type="project" value="UniProtKB-KW"/>
</dbReference>
<dbReference type="Gene3D" id="3.40.50.300">
    <property type="entry name" value="P-loop containing nucleotide triphosphate hydrolases"/>
    <property type="match status" value="2"/>
</dbReference>
<dbReference type="InterPro" id="IPR038135">
    <property type="entry name" value="Methylthiotransferase_N_sf"/>
</dbReference>
<comment type="function">
    <text evidence="15">Potential regulator of CDK5 activity.</text>
</comment>
<keyword evidence="9" id="KW-0378">Hydrolase</keyword>
<evidence type="ECO:0000256" key="16">
    <source>
        <dbReference type="ARBA" id="ARBA00074452"/>
    </source>
</evidence>
<dbReference type="SMART" id="SM00729">
    <property type="entry name" value="Elp3"/>
    <property type="match status" value="1"/>
</dbReference>
<dbReference type="Pfam" id="PF04408">
    <property type="entry name" value="WHD_HA2"/>
    <property type="match status" value="1"/>
</dbReference>
<keyword evidence="13" id="KW-0411">Iron-sulfur</keyword>
<dbReference type="FunFam" id="3.40.50.12160:FF:000003">
    <property type="entry name" value="CDK5 regulatory subunit-associated protein 1"/>
    <property type="match status" value="1"/>
</dbReference>
<dbReference type="PROSITE" id="PS51194">
    <property type="entry name" value="HELICASE_CTER"/>
    <property type="match status" value="1"/>
</dbReference>
<dbReference type="FunFam" id="3.80.30.20:FF:000003">
    <property type="entry name" value="CDK5 regulatory subunit-associated protein 1"/>
    <property type="match status" value="1"/>
</dbReference>
<dbReference type="InterPro" id="IPR001650">
    <property type="entry name" value="Helicase_C-like"/>
</dbReference>
<dbReference type="SFLD" id="SFLDG01082">
    <property type="entry name" value="B12-binding_domain_containing"/>
    <property type="match status" value="1"/>
</dbReference>
<dbReference type="SMART" id="SM00487">
    <property type="entry name" value="DEXDc"/>
    <property type="match status" value="1"/>
</dbReference>
<keyword evidence="6" id="KW-0949">S-adenosyl-L-methionine</keyword>
<comment type="cofactor">
    <cofactor evidence="1">
        <name>[4Fe-4S] cluster</name>
        <dbReference type="ChEBI" id="CHEBI:49883"/>
    </cofactor>
</comment>
<dbReference type="GO" id="GO:0016787">
    <property type="term" value="F:hydrolase activity"/>
    <property type="evidence" value="ECO:0007669"/>
    <property type="project" value="UniProtKB-KW"/>
</dbReference>
<dbReference type="GO" id="GO:0003724">
    <property type="term" value="F:RNA helicase activity"/>
    <property type="evidence" value="ECO:0007669"/>
    <property type="project" value="UniProtKB-EC"/>
</dbReference>
<evidence type="ECO:0000256" key="6">
    <source>
        <dbReference type="ARBA" id="ARBA00022691"/>
    </source>
</evidence>
<dbReference type="GO" id="GO:0005829">
    <property type="term" value="C:cytosol"/>
    <property type="evidence" value="ECO:0007669"/>
    <property type="project" value="TreeGrafter"/>
</dbReference>
<dbReference type="InterPro" id="IPR027417">
    <property type="entry name" value="P-loop_NTPase"/>
</dbReference>
<dbReference type="InterPro" id="IPR020612">
    <property type="entry name" value="Methylthiotransferase_CS"/>
</dbReference>
<dbReference type="FunFam" id="3.40.50.300:FF:000578">
    <property type="entry name" value="probable ATP-dependent RNA helicase DHX35"/>
    <property type="match status" value="1"/>
</dbReference>
<keyword evidence="10" id="KW-0347">Helicase</keyword>
<dbReference type="GO" id="GO:0046872">
    <property type="term" value="F:metal ion binding"/>
    <property type="evidence" value="ECO:0007669"/>
    <property type="project" value="UniProtKB-KW"/>
</dbReference>
<dbReference type="InterPro" id="IPR002464">
    <property type="entry name" value="DNA/RNA_helicase_DEAH_CS"/>
</dbReference>
<evidence type="ECO:0000259" key="18">
    <source>
        <dbReference type="PROSITE" id="PS51192"/>
    </source>
</evidence>
<evidence type="ECO:0000259" key="20">
    <source>
        <dbReference type="PROSITE" id="PS51449"/>
    </source>
</evidence>
<dbReference type="PROSITE" id="PS51918">
    <property type="entry name" value="RADICAL_SAM"/>
    <property type="match status" value="1"/>
</dbReference>
<dbReference type="GO" id="GO:0005739">
    <property type="term" value="C:mitochondrion"/>
    <property type="evidence" value="ECO:0007669"/>
    <property type="project" value="TreeGrafter"/>
</dbReference>
<dbReference type="PANTHER" id="PTHR43020">
    <property type="entry name" value="CDK5 REGULATORY SUBUNIT-ASSOCIATED PROTEIN 1"/>
    <property type="match status" value="1"/>
</dbReference>
<dbReference type="PANTHER" id="PTHR43020:SF2">
    <property type="entry name" value="MITOCHONDRIAL TRNA METHYLTHIOTRANSFERASE CDK5RAP1"/>
    <property type="match status" value="1"/>
</dbReference>
<name>A0A0N4V373_ENTVE</name>
<dbReference type="EC" id="3.6.4.13" evidence="4"/>
<dbReference type="InterPro" id="IPR002792">
    <property type="entry name" value="TRAM_dom"/>
</dbReference>
<comment type="similarity">
    <text evidence="2">Belongs to the DEAD box helicase family. DEAH subfamily.</text>
</comment>
<dbReference type="GO" id="GO:0051539">
    <property type="term" value="F:4 iron, 4 sulfur cluster binding"/>
    <property type="evidence" value="ECO:0007669"/>
    <property type="project" value="UniProtKB-KW"/>
</dbReference>
<dbReference type="SFLD" id="SFLDF00413">
    <property type="entry name" value="CDK5RAP1"/>
    <property type="match status" value="1"/>
</dbReference>
<protein>
    <recommendedName>
        <fullName evidence="16">CDK5RAP1-like protein</fullName>
        <ecNumber evidence="4">3.6.4.13</ecNumber>
    </recommendedName>
</protein>
<feature type="domain" description="Helicase ATP-binding" evidence="18">
    <location>
        <begin position="169"/>
        <end position="331"/>
    </location>
</feature>
<evidence type="ECO:0000256" key="4">
    <source>
        <dbReference type="ARBA" id="ARBA00012552"/>
    </source>
</evidence>
<evidence type="ECO:0000256" key="15">
    <source>
        <dbReference type="ARBA" id="ARBA00053923"/>
    </source>
</evidence>
<feature type="domain" description="TRAM" evidence="17">
    <location>
        <begin position="1246"/>
        <end position="1318"/>
    </location>
</feature>
<comment type="similarity">
    <text evidence="3">Belongs to the methylthiotransferase family. MiaB subfamily.</text>
</comment>
<feature type="domain" description="MTTase N-terminal" evidence="20">
    <location>
        <begin position="850"/>
        <end position="963"/>
    </location>
</feature>
<dbReference type="GO" id="GO:0035597">
    <property type="term" value="F:tRNA-2-methylthio-N(6)-dimethylallyladenosine(37) synthase activity"/>
    <property type="evidence" value="ECO:0007669"/>
    <property type="project" value="TreeGrafter"/>
</dbReference>
<dbReference type="InterPro" id="IPR011709">
    <property type="entry name" value="DEAD-box_helicase_OB_fold"/>
</dbReference>
<evidence type="ECO:0000256" key="9">
    <source>
        <dbReference type="ARBA" id="ARBA00022801"/>
    </source>
</evidence>
<dbReference type="SFLD" id="SFLDF00273">
    <property type="entry name" value="(dimethylallyl)adenosine_tRNA"/>
    <property type="match status" value="1"/>
</dbReference>
<keyword evidence="11" id="KW-0067">ATP-binding</keyword>
<dbReference type="InterPro" id="IPR005839">
    <property type="entry name" value="Methylthiotransferase"/>
</dbReference>
<dbReference type="Pfam" id="PF00271">
    <property type="entry name" value="Helicase_C"/>
    <property type="match status" value="1"/>
</dbReference>
<keyword evidence="8" id="KW-0547">Nucleotide-binding</keyword>
<evidence type="ECO:0000256" key="8">
    <source>
        <dbReference type="ARBA" id="ARBA00022741"/>
    </source>
</evidence>
<dbReference type="InterPro" id="IPR023404">
    <property type="entry name" value="rSAM_horseshoe"/>
</dbReference>
<dbReference type="PROSITE" id="PS51449">
    <property type="entry name" value="MTTASE_N"/>
    <property type="match status" value="1"/>
</dbReference>
<dbReference type="Pfam" id="PF04055">
    <property type="entry name" value="Radical_SAM"/>
    <property type="match status" value="1"/>
</dbReference>
<dbReference type="Gene3D" id="1.20.120.1080">
    <property type="match status" value="1"/>
</dbReference>
<dbReference type="SMART" id="SM00490">
    <property type="entry name" value="HELICc"/>
    <property type="match status" value="1"/>
</dbReference>
<dbReference type="CDD" id="cd18791">
    <property type="entry name" value="SF2_C_RHA"/>
    <property type="match status" value="1"/>
</dbReference>
<dbReference type="GO" id="GO:0080090">
    <property type="term" value="P:regulation of primary metabolic process"/>
    <property type="evidence" value="ECO:0007669"/>
    <property type="project" value="UniProtKB-ARBA"/>
</dbReference>
<dbReference type="PROSITE" id="PS01278">
    <property type="entry name" value="MTTASE_RADICAL"/>
    <property type="match status" value="1"/>
</dbReference>
<dbReference type="InterPro" id="IPR006463">
    <property type="entry name" value="MiaB_methiolase"/>
</dbReference>
<evidence type="ECO:0000256" key="1">
    <source>
        <dbReference type="ARBA" id="ARBA00001966"/>
    </source>
</evidence>
<reference evidence="22" key="1">
    <citation type="submission" date="2016-04" db="UniProtKB">
        <authorList>
            <consortium name="WormBaseParasite"/>
        </authorList>
    </citation>
    <scope>IDENTIFICATION</scope>
</reference>
<sequence>MCNFSRDALSSFMFVQEVFYLCFGLILLPSNKFGASLQFCFCGRSWRLAMARPGFDFKNIWALKRRLLEFLINIAGVGSGLVCKVVSWICAERSLAGRCSTCKYSIFSTDFADETRERSGPLVLEDRSTGQGADGESLFNVVYNNPYLSLSIQQQRARLPIFKHRNQILYLLEKFRTLVIVGETGSGKSTQVPQYLLESGWASNGRKIGVTQPRRVAALARRVAEEQMSKFGELVGYAVRFDDSTSEQTKVKYLTDGLLLREMMYDPLLTQYSILMIDEAHERSVTTDLILGLLRKIIVARNDFRIIISSATVDAVLFRDFFELNETNDKHKDTAVILSVEGRVHPVTVYYTSSSVPDYIKKTMQTVLYIHKNEGAGDILAFLTGQDEVESLCNMLSEEIRSLKQVDKLWIVPLYGALPIKQQLKAFDSTPSNTRKVVVATNIAETSLTIPGVVYVIDCGFVRLRVINYTNGLETLMTIPISQASAEQRAGRAGRIRPGKYFILRPSSYAMAEGLQLLYALGALSKDGILTNPLGIQMAEFPLSPMHSKALLSSVEFGCSEEMATIIAMLQIQDVFAFPFRAKHKAEISRRKFSVEEGDHLTLLNVFASFISNGRSKRWCAEHYVNYRGLCRAESIRDQLVGLLKHYKIPMVSVKEKSGSSASIIRCLVKGFFSQAARYDSSGDYVTIRGEHHFKVYRGSAILYRREFPNWVIFSEVLQNSIRDISVIDPEWLYELAPEYYEFGTDNEVARKSFLMIEMAYSRLVSLRSFIIFRLSAPVCLLHGTGKTALHQDDHMEKRELKKPTLIPDGPDLRSFIKAINKRNQKIFPLKPTTEQYLCANDYFGNGLKAKVTQSHYGCQMNANDVEIVRALMFSNGYAETDALSEADVVMLMTCSIRESAERKVWQRLKNIRGINKHAIICLLGCMAERLKDTAFSQDRDVQVIAGPDSYRDLPRLLAVVKRGGKAMNVQLSLEETYADIAPIRTDVASKNAFVSIMRGCDNMCTYCVVPFTRGRERSRPMKSILEEIRRLVGEGFKQITLLGQNVNSYRDYSELAFPSLSVTEDGLASGFRTVYKPKTGGRTFLTLLDEASKINPELRIRFTSPHPKDFPLQLIHLIAERDNVCKQLHLPAQSGSTTVLERMGRGYTVEAYLRLVEEIRGIIKDVSLTSDFIAGFCEESEEDHQRSLELIKKIGYSFCYVYPYSMREKTQASKRLLDNVPPEVKRRRHLELAATFRDVAMEVNRKLIGSIQLVLLEKRSKRSPENMAGLTDGGTVAIVDGIDSLGTNKPGALEPGDYVAVEVHSATSQTVKGRYLSKTTLREFFSNSIGERRGKETSNVCT</sequence>
<evidence type="ECO:0000256" key="3">
    <source>
        <dbReference type="ARBA" id="ARBA00009815"/>
    </source>
</evidence>